<sequence>VLCLIFKRFVLSFGTSSFWTNGRAVPRIRDTIVLGIEFGRFVLAFGTSPLLDQRDELVPHVRDTIVLGFLSLDGLFSRSECHRCWTRKTNWYLVFGTLSFSVS</sequence>
<reference evidence="1 2" key="1">
    <citation type="journal article" date="2018" name="Front. Plant Sci.">
        <title>Red Clover (Trifolium pratense) and Zigzag Clover (T. medium) - A Picture of Genomic Similarities and Differences.</title>
        <authorList>
            <person name="Dluhosova J."/>
            <person name="Istvanek J."/>
            <person name="Nedelnik J."/>
            <person name="Repkova J."/>
        </authorList>
    </citation>
    <scope>NUCLEOTIDE SEQUENCE [LARGE SCALE GENOMIC DNA]</scope>
    <source>
        <strain evidence="2">cv. 10/8</strain>
        <tissue evidence="1">Leaf</tissue>
    </source>
</reference>
<proteinExistence type="predicted"/>
<keyword evidence="2" id="KW-1185">Reference proteome</keyword>
<dbReference type="Proteomes" id="UP000265520">
    <property type="component" value="Unassembled WGS sequence"/>
</dbReference>
<feature type="non-terminal residue" evidence="1">
    <location>
        <position position="1"/>
    </location>
</feature>
<protein>
    <submittedName>
        <fullName evidence="1">Uncharacterized protein</fullName>
    </submittedName>
</protein>
<gene>
    <name evidence="1" type="ORF">A2U01_0004773</name>
</gene>
<dbReference type="AlphaFoldDB" id="A0A392M9Y1"/>
<accession>A0A392M9Y1</accession>
<organism evidence="1 2">
    <name type="scientific">Trifolium medium</name>
    <dbReference type="NCBI Taxonomy" id="97028"/>
    <lineage>
        <taxon>Eukaryota</taxon>
        <taxon>Viridiplantae</taxon>
        <taxon>Streptophyta</taxon>
        <taxon>Embryophyta</taxon>
        <taxon>Tracheophyta</taxon>
        <taxon>Spermatophyta</taxon>
        <taxon>Magnoliopsida</taxon>
        <taxon>eudicotyledons</taxon>
        <taxon>Gunneridae</taxon>
        <taxon>Pentapetalae</taxon>
        <taxon>rosids</taxon>
        <taxon>fabids</taxon>
        <taxon>Fabales</taxon>
        <taxon>Fabaceae</taxon>
        <taxon>Papilionoideae</taxon>
        <taxon>50 kb inversion clade</taxon>
        <taxon>NPAAA clade</taxon>
        <taxon>Hologalegina</taxon>
        <taxon>IRL clade</taxon>
        <taxon>Trifolieae</taxon>
        <taxon>Trifolium</taxon>
    </lineage>
</organism>
<dbReference type="EMBL" id="LXQA010005997">
    <property type="protein sequence ID" value="MCH83943.1"/>
    <property type="molecule type" value="Genomic_DNA"/>
</dbReference>
<comment type="caution">
    <text evidence="1">The sequence shown here is derived from an EMBL/GenBank/DDBJ whole genome shotgun (WGS) entry which is preliminary data.</text>
</comment>
<evidence type="ECO:0000313" key="2">
    <source>
        <dbReference type="Proteomes" id="UP000265520"/>
    </source>
</evidence>
<evidence type="ECO:0000313" key="1">
    <source>
        <dbReference type="EMBL" id="MCH83943.1"/>
    </source>
</evidence>
<name>A0A392M9Y1_9FABA</name>